<dbReference type="InterPro" id="IPR011009">
    <property type="entry name" value="Kinase-like_dom_sf"/>
</dbReference>
<comment type="caution">
    <text evidence="6">The sequence shown here is derived from an EMBL/GenBank/DDBJ whole genome shotgun (WGS) entry which is preliminary data.</text>
</comment>
<keyword evidence="3" id="KW-0067">ATP-binding</keyword>
<reference evidence="6 7" key="1">
    <citation type="submission" date="2019-03" db="EMBL/GenBank/DDBJ databases">
        <title>First draft genome of Liparis tanakae, snailfish: a comprehensive survey of snailfish specific genes.</title>
        <authorList>
            <person name="Kim W."/>
            <person name="Song I."/>
            <person name="Jeong J.-H."/>
            <person name="Kim D."/>
            <person name="Kim S."/>
            <person name="Ryu S."/>
            <person name="Song J.Y."/>
            <person name="Lee S.K."/>
        </authorList>
    </citation>
    <scope>NUCLEOTIDE SEQUENCE [LARGE SCALE GENOMIC DNA]</scope>
    <source>
        <tissue evidence="6">Muscle</tissue>
    </source>
</reference>
<evidence type="ECO:0000256" key="3">
    <source>
        <dbReference type="ARBA" id="ARBA00022840"/>
    </source>
</evidence>
<proteinExistence type="predicted"/>
<feature type="compositionally biased region" description="Low complexity" evidence="4">
    <location>
        <begin position="22"/>
        <end position="36"/>
    </location>
</feature>
<evidence type="ECO:0000313" key="6">
    <source>
        <dbReference type="EMBL" id="TNN25218.1"/>
    </source>
</evidence>
<dbReference type="Pfam" id="PF07714">
    <property type="entry name" value="PK_Tyr_Ser-Thr"/>
    <property type="match status" value="1"/>
</dbReference>
<evidence type="ECO:0000259" key="5">
    <source>
        <dbReference type="Pfam" id="PF07714"/>
    </source>
</evidence>
<dbReference type="EMBL" id="SRLO01013151">
    <property type="protein sequence ID" value="TNN25218.1"/>
    <property type="molecule type" value="Genomic_DNA"/>
</dbReference>
<dbReference type="GO" id="GO:0022008">
    <property type="term" value="P:neurogenesis"/>
    <property type="evidence" value="ECO:0007669"/>
    <property type="project" value="TreeGrafter"/>
</dbReference>
<name>A0A4Z2E8T0_9TELE</name>
<dbReference type="GO" id="GO:0048408">
    <property type="term" value="F:epidermal growth factor binding"/>
    <property type="evidence" value="ECO:0007669"/>
    <property type="project" value="TreeGrafter"/>
</dbReference>
<keyword evidence="6" id="KW-0418">Kinase</keyword>
<feature type="domain" description="Serine-threonine/tyrosine-protein kinase catalytic" evidence="5">
    <location>
        <begin position="48"/>
        <end position="98"/>
    </location>
</feature>
<keyword evidence="6" id="KW-0808">Transferase</keyword>
<dbReference type="Gene3D" id="1.10.510.10">
    <property type="entry name" value="Transferase(Phosphotransferase) domain 1"/>
    <property type="match status" value="1"/>
</dbReference>
<dbReference type="AlphaFoldDB" id="A0A4Z2E8T0"/>
<evidence type="ECO:0000256" key="4">
    <source>
        <dbReference type="SAM" id="MobiDB-lite"/>
    </source>
</evidence>
<dbReference type="EC" id="2.7.10.1" evidence="1"/>
<keyword evidence="7" id="KW-1185">Reference proteome</keyword>
<dbReference type="GO" id="GO:0050679">
    <property type="term" value="P:positive regulation of epithelial cell proliferation"/>
    <property type="evidence" value="ECO:0007669"/>
    <property type="project" value="TreeGrafter"/>
</dbReference>
<feature type="compositionally biased region" description="Polar residues" evidence="4">
    <location>
        <begin position="1"/>
        <end position="17"/>
    </location>
</feature>
<dbReference type="OrthoDB" id="6219513at2759"/>
<keyword evidence="6" id="KW-0675">Receptor</keyword>
<evidence type="ECO:0000256" key="2">
    <source>
        <dbReference type="ARBA" id="ARBA00022741"/>
    </source>
</evidence>
<protein>
    <recommendedName>
        <fullName evidence="1">receptor protein-tyrosine kinase</fullName>
        <ecNumber evidence="1">2.7.10.1</ecNumber>
    </recommendedName>
</protein>
<evidence type="ECO:0000256" key="1">
    <source>
        <dbReference type="ARBA" id="ARBA00011902"/>
    </source>
</evidence>
<dbReference type="GO" id="GO:0009925">
    <property type="term" value="C:basal plasma membrane"/>
    <property type="evidence" value="ECO:0007669"/>
    <property type="project" value="TreeGrafter"/>
</dbReference>
<dbReference type="PANTHER" id="PTHR24416">
    <property type="entry name" value="TYROSINE-PROTEIN KINASE RECEPTOR"/>
    <property type="match status" value="1"/>
</dbReference>
<dbReference type="InterPro" id="IPR050122">
    <property type="entry name" value="RTK"/>
</dbReference>
<dbReference type="Proteomes" id="UP000314294">
    <property type="component" value="Unassembled WGS sequence"/>
</dbReference>
<dbReference type="SUPFAM" id="SSF56112">
    <property type="entry name" value="Protein kinase-like (PK-like)"/>
    <property type="match status" value="1"/>
</dbReference>
<accession>A0A4Z2E8T0</accession>
<dbReference type="GO" id="GO:0005006">
    <property type="term" value="F:epidermal growth factor receptor activity"/>
    <property type="evidence" value="ECO:0007669"/>
    <property type="project" value="TreeGrafter"/>
</dbReference>
<dbReference type="GO" id="GO:0005524">
    <property type="term" value="F:ATP binding"/>
    <property type="evidence" value="ECO:0007669"/>
    <property type="project" value="UniProtKB-KW"/>
</dbReference>
<feature type="region of interest" description="Disordered" evidence="4">
    <location>
        <begin position="1"/>
        <end position="42"/>
    </location>
</feature>
<dbReference type="PANTHER" id="PTHR24416:SF91">
    <property type="entry name" value="EPIDERMAL GROWTH FACTOR RECEPTOR"/>
    <property type="match status" value="1"/>
</dbReference>
<evidence type="ECO:0000313" key="7">
    <source>
        <dbReference type="Proteomes" id="UP000314294"/>
    </source>
</evidence>
<gene>
    <name evidence="6" type="primary">xmrk_1</name>
    <name evidence="6" type="ORF">EYF80_064655</name>
</gene>
<dbReference type="GO" id="GO:0043066">
    <property type="term" value="P:negative regulation of apoptotic process"/>
    <property type="evidence" value="ECO:0007669"/>
    <property type="project" value="TreeGrafter"/>
</dbReference>
<dbReference type="GO" id="GO:0043235">
    <property type="term" value="C:receptor complex"/>
    <property type="evidence" value="ECO:0007669"/>
    <property type="project" value="TreeGrafter"/>
</dbReference>
<sequence>MALESILQSTYTHQSDVWSFGESSSEPSEEATPSQEKGGVASPWLCSAGVTLWEVMTFGSRPYDGIPASQMASVLERGDRLPQPPVCTIEVYMVLVKFQQTAAFPVAC</sequence>
<dbReference type="InterPro" id="IPR001245">
    <property type="entry name" value="Ser-Thr/Tyr_kinase_cat_dom"/>
</dbReference>
<organism evidence="6 7">
    <name type="scientific">Liparis tanakae</name>
    <name type="common">Tanaka's snailfish</name>
    <dbReference type="NCBI Taxonomy" id="230148"/>
    <lineage>
        <taxon>Eukaryota</taxon>
        <taxon>Metazoa</taxon>
        <taxon>Chordata</taxon>
        <taxon>Craniata</taxon>
        <taxon>Vertebrata</taxon>
        <taxon>Euteleostomi</taxon>
        <taxon>Actinopterygii</taxon>
        <taxon>Neopterygii</taxon>
        <taxon>Teleostei</taxon>
        <taxon>Neoteleostei</taxon>
        <taxon>Acanthomorphata</taxon>
        <taxon>Eupercaria</taxon>
        <taxon>Perciformes</taxon>
        <taxon>Cottioidei</taxon>
        <taxon>Cottales</taxon>
        <taxon>Liparidae</taxon>
        <taxon>Liparis</taxon>
    </lineage>
</organism>
<keyword evidence="2" id="KW-0547">Nucleotide-binding</keyword>